<accession>A0A382M8J0</accession>
<keyword evidence="5" id="KW-0012">Acyltransferase</keyword>
<keyword evidence="2" id="KW-0441">Lipid A biosynthesis</keyword>
<feature type="domain" description="UDP N-acetylglucosamine O-acyltransferase C-terminal" evidence="6">
    <location>
        <begin position="173"/>
        <end position="253"/>
    </location>
</feature>
<dbReference type="EMBL" id="UINC01091877">
    <property type="protein sequence ID" value="SVC44990.1"/>
    <property type="molecule type" value="Genomic_DNA"/>
</dbReference>
<evidence type="ECO:0000256" key="4">
    <source>
        <dbReference type="ARBA" id="ARBA00023098"/>
    </source>
</evidence>
<dbReference type="Gene3D" id="2.160.10.10">
    <property type="entry name" value="Hexapeptide repeat proteins"/>
    <property type="match status" value="1"/>
</dbReference>
<dbReference type="SUPFAM" id="SSF51161">
    <property type="entry name" value="Trimeric LpxA-like enzymes"/>
    <property type="match status" value="1"/>
</dbReference>
<sequence>VIHSTAIIDSKAEVPVSVSVGPFVVIDAGVKIGEGCSIGPFVHLTGDTTLGKRNIIHGGAIIGDAPQDLNYKGEPTRLRIGDDNIFREHVTLHRSNSLEEDTIIGSHNFFMADSHVGHNAVVGDHTILANGALVGGHAVIGDQVFLSSNCGIHQFVRIGTLAMMQGNSGVSQDVPPFTMVVFGMNMMCGLNTVGLRRAGFTSEQRSELKACYKRVFMEGGNVGQVVKQALEESPGEKAQEMLEFIAGSTRGVCSHASRKR</sequence>
<feature type="non-terminal residue" evidence="7">
    <location>
        <position position="1"/>
    </location>
</feature>
<evidence type="ECO:0000259" key="6">
    <source>
        <dbReference type="Pfam" id="PF13720"/>
    </source>
</evidence>
<keyword evidence="3" id="KW-0808">Transferase</keyword>
<protein>
    <recommendedName>
        <fullName evidence="6">UDP N-acetylglucosamine O-acyltransferase C-terminal domain-containing protein</fullName>
    </recommendedName>
</protein>
<keyword evidence="1" id="KW-0444">Lipid biosynthesis</keyword>
<gene>
    <name evidence="7" type="ORF">METZ01_LOCUS297844</name>
</gene>
<dbReference type="InterPro" id="IPR001451">
    <property type="entry name" value="Hexapep"/>
</dbReference>
<dbReference type="NCBIfam" id="NF003657">
    <property type="entry name" value="PRK05289.1"/>
    <property type="match status" value="1"/>
</dbReference>
<evidence type="ECO:0000313" key="7">
    <source>
        <dbReference type="EMBL" id="SVC44990.1"/>
    </source>
</evidence>
<evidence type="ECO:0000256" key="5">
    <source>
        <dbReference type="ARBA" id="ARBA00023315"/>
    </source>
</evidence>
<reference evidence="7" key="1">
    <citation type="submission" date="2018-05" db="EMBL/GenBank/DDBJ databases">
        <authorList>
            <person name="Lanie J.A."/>
            <person name="Ng W.-L."/>
            <person name="Kazmierczak K.M."/>
            <person name="Andrzejewski T.M."/>
            <person name="Davidsen T.M."/>
            <person name="Wayne K.J."/>
            <person name="Tettelin H."/>
            <person name="Glass J.I."/>
            <person name="Rusch D."/>
            <person name="Podicherti R."/>
            <person name="Tsui H.-C.T."/>
            <person name="Winkler M.E."/>
        </authorList>
    </citation>
    <scope>NUCLEOTIDE SEQUENCE</scope>
</reference>
<keyword evidence="4" id="KW-0443">Lipid metabolism</keyword>
<proteinExistence type="predicted"/>
<name>A0A382M8J0_9ZZZZ</name>
<dbReference type="GO" id="GO:0016020">
    <property type="term" value="C:membrane"/>
    <property type="evidence" value="ECO:0007669"/>
    <property type="project" value="GOC"/>
</dbReference>
<dbReference type="Gene3D" id="1.20.1180.10">
    <property type="entry name" value="Udp N-acetylglucosamine O-acyltransferase, C-terminal domain"/>
    <property type="match status" value="1"/>
</dbReference>
<dbReference type="CDD" id="cd03351">
    <property type="entry name" value="LbH_UDP-GlcNAc_AT"/>
    <property type="match status" value="1"/>
</dbReference>
<evidence type="ECO:0000256" key="2">
    <source>
        <dbReference type="ARBA" id="ARBA00022556"/>
    </source>
</evidence>
<dbReference type="PANTHER" id="PTHR43480">
    <property type="entry name" value="ACYL-[ACYL-CARRIER-PROTEIN]--UDP-N-ACETYLGLUCOSAMINE O-ACYLTRANSFERASE"/>
    <property type="match status" value="1"/>
</dbReference>
<dbReference type="PANTHER" id="PTHR43480:SF1">
    <property type="entry name" value="ACYL-[ACYL-CARRIER-PROTEIN]--UDP-N-ACETYLGLUCOSAMINE O-ACYLTRANSFERASE, MITOCHONDRIAL-RELATED"/>
    <property type="match status" value="1"/>
</dbReference>
<dbReference type="InterPro" id="IPR010137">
    <property type="entry name" value="Lipid_A_LpxA"/>
</dbReference>
<dbReference type="Pfam" id="PF00132">
    <property type="entry name" value="Hexapep"/>
    <property type="match status" value="2"/>
</dbReference>
<dbReference type="InterPro" id="IPR029098">
    <property type="entry name" value="Acetyltransf_C"/>
</dbReference>
<dbReference type="GO" id="GO:0009245">
    <property type="term" value="P:lipid A biosynthetic process"/>
    <property type="evidence" value="ECO:0007669"/>
    <property type="project" value="UniProtKB-KW"/>
</dbReference>
<dbReference type="GO" id="GO:0008780">
    <property type="term" value="F:acyl-[acyl-carrier-protein]-UDP-N-acetylglucosamine O-acyltransferase activity"/>
    <property type="evidence" value="ECO:0007669"/>
    <property type="project" value="InterPro"/>
</dbReference>
<dbReference type="Pfam" id="PF13720">
    <property type="entry name" value="Acetyltransf_11"/>
    <property type="match status" value="1"/>
</dbReference>
<dbReference type="AlphaFoldDB" id="A0A382M8J0"/>
<evidence type="ECO:0000256" key="1">
    <source>
        <dbReference type="ARBA" id="ARBA00022516"/>
    </source>
</evidence>
<dbReference type="NCBIfam" id="TIGR01852">
    <property type="entry name" value="lipid_A_lpxA"/>
    <property type="match status" value="1"/>
</dbReference>
<dbReference type="InterPro" id="IPR037157">
    <property type="entry name" value="Acetyltransf_C_sf"/>
</dbReference>
<dbReference type="PIRSF" id="PIRSF000456">
    <property type="entry name" value="UDP-GlcNAc_acltr"/>
    <property type="match status" value="1"/>
</dbReference>
<dbReference type="InterPro" id="IPR011004">
    <property type="entry name" value="Trimer_LpxA-like_sf"/>
</dbReference>
<evidence type="ECO:0000256" key="3">
    <source>
        <dbReference type="ARBA" id="ARBA00022679"/>
    </source>
</evidence>
<organism evidence="7">
    <name type="scientific">marine metagenome</name>
    <dbReference type="NCBI Taxonomy" id="408172"/>
    <lineage>
        <taxon>unclassified sequences</taxon>
        <taxon>metagenomes</taxon>
        <taxon>ecological metagenomes</taxon>
    </lineage>
</organism>